<accession>A0ACD5C5B3</accession>
<evidence type="ECO:0000313" key="2">
    <source>
        <dbReference type="Proteomes" id="UP001485301"/>
    </source>
</evidence>
<evidence type="ECO:0000313" key="1">
    <source>
        <dbReference type="EMBL" id="WZN56862.1"/>
    </source>
</evidence>
<dbReference type="Proteomes" id="UP001485301">
    <property type="component" value="Chromosome"/>
</dbReference>
<name>A0ACD5C5B3_9SPHI</name>
<gene>
    <name evidence="1" type="primary">pdeM</name>
    <name evidence="1" type="ORF">AACH28_04845</name>
</gene>
<sequence length="222" mass="25821">MKIKEQTITFNKQQLILNNQRSIFWKSEKTLILSDLHLGKAAHFRKHGIAIPMDTTIADLNRLERLVDYYQPVQVIVVGDLVHAGINQEVLLLEQFKTRYPTLLLHLVKGNHDRLSKQMTDRFNIHQHDEIFELQQIQFKHHPIDAEDQSSFRISGHLHPGVSIVIPPRRQLRLPCFMVSDHQIILPAFSKFTGLDSKELSTAYQCYAITDDLIFPIQKNRL</sequence>
<dbReference type="EMBL" id="CP151087">
    <property type="protein sequence ID" value="WZN56862.1"/>
    <property type="molecule type" value="Genomic_DNA"/>
</dbReference>
<keyword evidence="1" id="KW-0378">Hydrolase</keyword>
<keyword evidence="1" id="KW-0436">Ligase</keyword>
<proteinExistence type="predicted"/>
<keyword evidence="2" id="KW-1185">Reference proteome</keyword>
<protein>
    <submittedName>
        <fullName evidence="1">Ligase-associated DNA damage response endonuclease PdeM</fullName>
        <ecNumber evidence="1">3.1.-.-</ecNumber>
    </submittedName>
</protein>
<organism evidence="1 2">
    <name type="scientific">Sphingobacterium thalpophilum</name>
    <dbReference type="NCBI Taxonomy" id="259"/>
    <lineage>
        <taxon>Bacteria</taxon>
        <taxon>Pseudomonadati</taxon>
        <taxon>Bacteroidota</taxon>
        <taxon>Sphingobacteriia</taxon>
        <taxon>Sphingobacteriales</taxon>
        <taxon>Sphingobacteriaceae</taxon>
        <taxon>Sphingobacterium</taxon>
    </lineage>
</organism>
<reference evidence="1" key="1">
    <citation type="submission" date="2024-04" db="EMBL/GenBank/DDBJ databases">
        <title>Complete genome sequence of Sphingobacterium thalpophiium BAA-1094.</title>
        <authorList>
            <person name="Adaikpoh B.I."/>
        </authorList>
    </citation>
    <scope>NUCLEOTIDE SEQUENCE</scope>
    <source>
        <strain evidence="1">BAA-1094</strain>
    </source>
</reference>
<dbReference type="EC" id="3.1.-.-" evidence="1"/>
<keyword evidence="1" id="KW-0540">Nuclease</keyword>
<keyword evidence="1" id="KW-0255">Endonuclease</keyword>